<evidence type="ECO:0008006" key="6">
    <source>
        <dbReference type="Google" id="ProtNLM"/>
    </source>
</evidence>
<keyword evidence="5" id="KW-1185">Reference proteome</keyword>
<reference evidence="4" key="1">
    <citation type="journal article" date="2022" name="Front. Genet.">
        <title>Chromosome-Scale Assembly of the Dendrobium nobile Genome Provides Insights Into the Molecular Mechanism of the Biosynthesis of the Medicinal Active Ingredient of Dendrobium.</title>
        <authorList>
            <person name="Xu Q."/>
            <person name="Niu S.-C."/>
            <person name="Li K.-L."/>
            <person name="Zheng P.-J."/>
            <person name="Zhang X.-J."/>
            <person name="Jia Y."/>
            <person name="Liu Y."/>
            <person name="Niu Y.-X."/>
            <person name="Yu L.-H."/>
            <person name="Chen D.-F."/>
            <person name="Zhang G.-Q."/>
        </authorList>
    </citation>
    <scope>NUCLEOTIDE SEQUENCE</scope>
    <source>
        <tissue evidence="4">Leaf</tissue>
    </source>
</reference>
<dbReference type="AlphaFoldDB" id="A0A8T3AAZ2"/>
<dbReference type="SUPFAM" id="SSF52058">
    <property type="entry name" value="L domain-like"/>
    <property type="match status" value="1"/>
</dbReference>
<accession>A0A8T3AAZ2</accession>
<sequence>MTRLSMEQISRENQNYEVGSVSSLQLSHRALSDVSCLSNFQNLERLDLSYNCLTSLEGLSACVNLKWLQVLENKLVTLKGIEGLSKLTVLNAGRNKLEKMDEIYTLSNLRALILNDNNISSICKFDQMKYLNTLVLSRNPIHVIGNSLKNVTSMTKLSLSHCKLQTIGPSLLGCVNLREARFSHNEITALPEELAKNIKLRTLDVGNNLIEKLSELKVLSTLRNLKNLNILGNPIAENENLVKKVKRLIPNIRIFNAKPSESSNTALKIYETGSLRPTKSDSLEIAFGVEDDKNRNKREYKQDDAFRMKRLNTYVEETQADESFFGNITDIEPEWKKKIRNSRADVDASEQTKISKSYSKNDYSTPSGMHTSNASVVKGAKKKSKSNTVPLEKETDVHKRNSASMEENIDKNVEKPKRKRFEVKLSAKFKDIDDEEAPFVDLIFSGKNIEELEREKGRETLHDAKLDQHSKQVKKRSKKFDSELSSLQLLSSEHEIGMGGQSTWVDLSLAERKGKWKCPARALPEELAKNIKLRTLDVGNNLIEKLSELKVLSTLRNLKNLNILGNPIAENENLVKKVKRLIPNIRIFNAKPSESSNTALKIYETGSLRPTKSDSLEIAFGVEDDKNRNKREYKQDDAFRMKRLNTYVEETQADESFFGNITDIEPEWKKKIRNSRADVDASEQTKISKSYSKNDYSTPSGMHTSNASVVKGAKKKSKSNTVPLEKETDVHKRNSASMEENIDKNVEKPKRKRFEVKLSAKFKDIDDEEAPFVDLIFSGKNIEELEREKGRETLHDAKLDQHSKQVKKRSKKFDSELSSLQLLSSEHEIGMGGQSTWVDLSLAEV</sequence>
<keyword evidence="1" id="KW-0433">Leucine-rich repeat</keyword>
<evidence type="ECO:0000256" key="1">
    <source>
        <dbReference type="ARBA" id="ARBA00022614"/>
    </source>
</evidence>
<dbReference type="SMR" id="A0A8T3AAZ2"/>
<dbReference type="InterPro" id="IPR001611">
    <property type="entry name" value="Leu-rich_rpt"/>
</dbReference>
<dbReference type="SMART" id="SM00365">
    <property type="entry name" value="LRR_SD22"/>
    <property type="match status" value="5"/>
</dbReference>
<dbReference type="InterPro" id="IPR003591">
    <property type="entry name" value="Leu-rich_rpt_typical-subtyp"/>
</dbReference>
<dbReference type="InterPro" id="IPR050836">
    <property type="entry name" value="SDS22/Internalin_LRR"/>
</dbReference>
<gene>
    <name evidence="4" type="ORF">KFK09_025775</name>
</gene>
<dbReference type="SMART" id="SM00364">
    <property type="entry name" value="LRR_BAC"/>
    <property type="match status" value="5"/>
</dbReference>
<dbReference type="InterPro" id="IPR032675">
    <property type="entry name" value="LRR_dom_sf"/>
</dbReference>
<dbReference type="EMBL" id="JAGYWB010000018">
    <property type="protein sequence ID" value="KAI0491515.1"/>
    <property type="molecule type" value="Genomic_DNA"/>
</dbReference>
<dbReference type="SMART" id="SM00369">
    <property type="entry name" value="LRR_TYP"/>
    <property type="match status" value="4"/>
</dbReference>
<dbReference type="Proteomes" id="UP000829196">
    <property type="component" value="Unassembled WGS sequence"/>
</dbReference>
<organism evidence="4 5">
    <name type="scientific">Dendrobium nobile</name>
    <name type="common">Orchid</name>
    <dbReference type="NCBI Taxonomy" id="94219"/>
    <lineage>
        <taxon>Eukaryota</taxon>
        <taxon>Viridiplantae</taxon>
        <taxon>Streptophyta</taxon>
        <taxon>Embryophyta</taxon>
        <taxon>Tracheophyta</taxon>
        <taxon>Spermatophyta</taxon>
        <taxon>Magnoliopsida</taxon>
        <taxon>Liliopsida</taxon>
        <taxon>Asparagales</taxon>
        <taxon>Orchidaceae</taxon>
        <taxon>Epidendroideae</taxon>
        <taxon>Malaxideae</taxon>
        <taxon>Dendrobiinae</taxon>
        <taxon>Dendrobium</taxon>
    </lineage>
</organism>
<feature type="compositionally biased region" description="Polar residues" evidence="3">
    <location>
        <begin position="349"/>
        <end position="371"/>
    </location>
</feature>
<feature type="region of interest" description="Disordered" evidence="3">
    <location>
        <begin position="674"/>
        <end position="728"/>
    </location>
</feature>
<evidence type="ECO:0000313" key="5">
    <source>
        <dbReference type="Proteomes" id="UP000829196"/>
    </source>
</evidence>
<evidence type="ECO:0000313" key="4">
    <source>
        <dbReference type="EMBL" id="KAI0491515.1"/>
    </source>
</evidence>
<dbReference type="Gene3D" id="3.80.10.10">
    <property type="entry name" value="Ribonuclease Inhibitor"/>
    <property type="match status" value="3"/>
</dbReference>
<evidence type="ECO:0000256" key="2">
    <source>
        <dbReference type="ARBA" id="ARBA00022737"/>
    </source>
</evidence>
<evidence type="ECO:0000256" key="3">
    <source>
        <dbReference type="SAM" id="MobiDB-lite"/>
    </source>
</evidence>
<dbReference type="PANTHER" id="PTHR46652:SF7">
    <property type="entry name" value="LEUCINE-RICH REPEAT AND IQ DOMAIN-CONTAINING PROTEIN 1"/>
    <property type="match status" value="1"/>
</dbReference>
<feature type="region of interest" description="Disordered" evidence="3">
    <location>
        <begin position="341"/>
        <end position="395"/>
    </location>
</feature>
<dbReference type="PANTHER" id="PTHR46652">
    <property type="entry name" value="LEUCINE-RICH REPEAT AND IQ DOMAIN-CONTAINING PROTEIN 1-RELATED"/>
    <property type="match status" value="1"/>
</dbReference>
<dbReference type="PROSITE" id="PS51450">
    <property type="entry name" value="LRR"/>
    <property type="match status" value="4"/>
</dbReference>
<comment type="caution">
    <text evidence="4">The sequence shown here is derived from an EMBL/GenBank/DDBJ whole genome shotgun (WGS) entry which is preliminary data.</text>
</comment>
<name>A0A8T3AAZ2_DENNO</name>
<feature type="compositionally biased region" description="Polar residues" evidence="3">
    <location>
        <begin position="682"/>
        <end position="704"/>
    </location>
</feature>
<dbReference type="OrthoDB" id="1517790at2759"/>
<keyword evidence="2" id="KW-0677">Repeat</keyword>
<proteinExistence type="predicted"/>
<dbReference type="Pfam" id="PF12799">
    <property type="entry name" value="LRR_4"/>
    <property type="match status" value="1"/>
</dbReference>
<protein>
    <recommendedName>
        <fullName evidence="6">Protein phosphatase 1 regulatory subunit 7</fullName>
    </recommendedName>
</protein>
<dbReference type="InterPro" id="IPR025875">
    <property type="entry name" value="Leu-rich_rpt_4"/>
</dbReference>